<dbReference type="GO" id="GO:0003677">
    <property type="term" value="F:DNA binding"/>
    <property type="evidence" value="ECO:0007669"/>
    <property type="project" value="UniProtKB-KW"/>
</dbReference>
<dbReference type="InterPro" id="IPR001387">
    <property type="entry name" value="Cro/C1-type_HTH"/>
</dbReference>
<dbReference type="PANTHER" id="PTHR46558">
    <property type="entry name" value="TRACRIPTIONAL REGULATORY PROTEIN-RELATED-RELATED"/>
    <property type="match status" value="1"/>
</dbReference>
<dbReference type="Pfam" id="PF01381">
    <property type="entry name" value="HTH_3"/>
    <property type="match status" value="1"/>
</dbReference>
<gene>
    <name evidence="3" type="ORF">B9O19_01539</name>
</gene>
<name>A0A2K9P361_9FIRM</name>
<feature type="domain" description="HTH cro/C1-type" evidence="2">
    <location>
        <begin position="7"/>
        <end position="62"/>
    </location>
</feature>
<dbReference type="InterPro" id="IPR010982">
    <property type="entry name" value="Lambda_DNA-bd_dom_sf"/>
</dbReference>
<dbReference type="RefSeq" id="WP_102365880.1">
    <property type="nucleotide sequence ID" value="NZ_CP020991.1"/>
</dbReference>
<dbReference type="EMBL" id="CP020991">
    <property type="protein sequence ID" value="AUO19697.1"/>
    <property type="molecule type" value="Genomic_DNA"/>
</dbReference>
<evidence type="ECO:0000256" key="1">
    <source>
        <dbReference type="ARBA" id="ARBA00023125"/>
    </source>
</evidence>
<dbReference type="OrthoDB" id="6315255at2"/>
<dbReference type="PROSITE" id="PS50943">
    <property type="entry name" value="HTH_CROC1"/>
    <property type="match status" value="1"/>
</dbReference>
<dbReference type="KEGG" id="mpec:B9O19_01539"/>
<keyword evidence="4" id="KW-1185">Reference proteome</keyword>
<evidence type="ECO:0000313" key="3">
    <source>
        <dbReference type="EMBL" id="AUO19697.1"/>
    </source>
</evidence>
<dbReference type="GeneID" id="98062933"/>
<dbReference type="Proteomes" id="UP000235589">
    <property type="component" value="Chromosome"/>
</dbReference>
<reference evidence="3 4" key="1">
    <citation type="submission" date="2017-04" db="EMBL/GenBank/DDBJ databases">
        <title>Monoglobus pectinilyticus 14 draft genome.</title>
        <authorList>
            <person name="Kim C."/>
            <person name="Rosendale D.I."/>
            <person name="Kelly W.J."/>
            <person name="Tannock G.W."/>
            <person name="Patchett M.L."/>
            <person name="Jordens J.Z."/>
        </authorList>
    </citation>
    <scope>NUCLEOTIDE SEQUENCE [LARGE SCALE GENOMIC DNA]</scope>
    <source>
        <strain evidence="3 4">14</strain>
    </source>
</reference>
<keyword evidence="1" id="KW-0238">DNA-binding</keyword>
<accession>A0A2K9P361</accession>
<evidence type="ECO:0000313" key="4">
    <source>
        <dbReference type="Proteomes" id="UP000235589"/>
    </source>
</evidence>
<organism evidence="3 4">
    <name type="scientific">Monoglobus pectinilyticus</name>
    <dbReference type="NCBI Taxonomy" id="1981510"/>
    <lineage>
        <taxon>Bacteria</taxon>
        <taxon>Bacillati</taxon>
        <taxon>Bacillota</taxon>
        <taxon>Clostridia</taxon>
        <taxon>Monoglobales</taxon>
        <taxon>Monoglobaceae</taxon>
        <taxon>Monoglobus</taxon>
    </lineage>
</organism>
<sequence>MKFGEKVRNLRKKNKMSQGELAVAIGVSLRTVQNYEKSGMHPKQRDLYYRLAEVLNVDVNYLLTEDEEIIFDAYKKGGTGSMRDVEGLIEGVCGLFAGGSLPREDMDAAMKAISDAYFSVKDENKKYTPKKYIK</sequence>
<dbReference type="AlphaFoldDB" id="A0A2K9P361"/>
<proteinExistence type="predicted"/>
<dbReference type="CDD" id="cd00093">
    <property type="entry name" value="HTH_XRE"/>
    <property type="match status" value="1"/>
</dbReference>
<protein>
    <submittedName>
        <fullName evidence="3">Transcriptional regulator</fullName>
    </submittedName>
</protein>
<dbReference type="PANTHER" id="PTHR46558:SF11">
    <property type="entry name" value="HTH-TYPE TRANSCRIPTIONAL REGULATOR XRE"/>
    <property type="match status" value="1"/>
</dbReference>
<dbReference type="Gene3D" id="1.10.260.40">
    <property type="entry name" value="lambda repressor-like DNA-binding domains"/>
    <property type="match status" value="1"/>
</dbReference>
<evidence type="ECO:0000259" key="2">
    <source>
        <dbReference type="PROSITE" id="PS50943"/>
    </source>
</evidence>
<dbReference type="SMART" id="SM00530">
    <property type="entry name" value="HTH_XRE"/>
    <property type="match status" value="1"/>
</dbReference>
<dbReference type="SUPFAM" id="SSF47413">
    <property type="entry name" value="lambda repressor-like DNA-binding domains"/>
    <property type="match status" value="1"/>
</dbReference>